<evidence type="ECO:0000256" key="2">
    <source>
        <dbReference type="ARBA" id="ARBA00021310"/>
    </source>
</evidence>
<dbReference type="PANTHER" id="PTHR33991">
    <property type="entry name" value="DNA REPAIR PROTEIN RECO"/>
    <property type="match status" value="1"/>
</dbReference>
<dbReference type="HAMAP" id="MF_00201">
    <property type="entry name" value="RecO"/>
    <property type="match status" value="1"/>
</dbReference>
<dbReference type="Gene3D" id="2.40.50.140">
    <property type="entry name" value="Nucleic acid-binding proteins"/>
    <property type="match status" value="1"/>
</dbReference>
<dbReference type="InterPro" id="IPR022572">
    <property type="entry name" value="DNA_rep/recomb_RecO_N"/>
</dbReference>
<dbReference type="OrthoDB" id="9789152at2"/>
<sequence length="238" mass="27567">MLSKNKAIVLSKVKYNDNDLILKCYTAERGLISYLVRGAYSSKSKSGKMGYFQVLSQLQIEEDFKPNRSLQYIREIKSLFIYNSLQTNLHKSSLAMFLAEVLTSALKEESKNEDLFNYISGSLDYLDHETEVANFHLMFLLQLTKYLGFYPELPQETTTYFDLESGLFTNQAALYTIEGLQVELLQQLLKMPFEAYPQIKLNAQGRVAFLNVLLLYFELQLGYFKKPKSVEVLNQVWH</sequence>
<dbReference type="AlphaFoldDB" id="A0A506PNG7"/>
<dbReference type="GO" id="GO:0043590">
    <property type="term" value="C:bacterial nucleoid"/>
    <property type="evidence" value="ECO:0007669"/>
    <property type="project" value="TreeGrafter"/>
</dbReference>
<reference evidence="9 10" key="1">
    <citation type="submission" date="2019-06" db="EMBL/GenBank/DDBJ databases">
        <title>Flavobacteriaceae Paucihalobacterium erythroidium CWB-1, complete genome.</title>
        <authorList>
            <person name="Wu S."/>
        </authorList>
    </citation>
    <scope>NUCLEOTIDE SEQUENCE [LARGE SCALE GENOMIC DNA]</scope>
    <source>
        <strain evidence="9 10">CWB-1</strain>
    </source>
</reference>
<proteinExistence type="inferred from homology"/>
<dbReference type="RefSeq" id="WP_140989170.1">
    <property type="nucleotide sequence ID" value="NZ_VHIQ01000002.1"/>
</dbReference>
<dbReference type="EMBL" id="VHIQ01000002">
    <property type="protein sequence ID" value="TPV34747.1"/>
    <property type="molecule type" value="Genomic_DNA"/>
</dbReference>
<evidence type="ECO:0000256" key="1">
    <source>
        <dbReference type="ARBA" id="ARBA00007452"/>
    </source>
</evidence>
<gene>
    <name evidence="7 9" type="primary">recO</name>
    <name evidence="9" type="ORF">FJ651_04240</name>
</gene>
<comment type="function">
    <text evidence="7">Involved in DNA repair and RecF pathway recombination.</text>
</comment>
<comment type="caution">
    <text evidence="9">The sequence shown here is derived from an EMBL/GenBank/DDBJ whole genome shotgun (WGS) entry which is preliminary data.</text>
</comment>
<dbReference type="Pfam" id="PF02565">
    <property type="entry name" value="RecO_C"/>
    <property type="match status" value="1"/>
</dbReference>
<evidence type="ECO:0000256" key="5">
    <source>
        <dbReference type="ARBA" id="ARBA00023204"/>
    </source>
</evidence>
<dbReference type="GO" id="GO:0006310">
    <property type="term" value="P:DNA recombination"/>
    <property type="evidence" value="ECO:0007669"/>
    <property type="project" value="UniProtKB-UniRule"/>
</dbReference>
<feature type="domain" description="DNA replication/recombination mediator RecO N-terminal" evidence="8">
    <location>
        <begin position="1"/>
        <end position="79"/>
    </location>
</feature>
<dbReference type="NCBIfam" id="TIGR00613">
    <property type="entry name" value="reco"/>
    <property type="match status" value="1"/>
</dbReference>
<keyword evidence="3 7" id="KW-0227">DNA damage</keyword>
<dbReference type="InterPro" id="IPR003717">
    <property type="entry name" value="RecO"/>
</dbReference>
<dbReference type="SUPFAM" id="SSF57863">
    <property type="entry name" value="ArfGap/RecO-like zinc finger"/>
    <property type="match status" value="1"/>
</dbReference>
<evidence type="ECO:0000313" key="10">
    <source>
        <dbReference type="Proteomes" id="UP000317332"/>
    </source>
</evidence>
<dbReference type="Pfam" id="PF11967">
    <property type="entry name" value="RecO_N"/>
    <property type="match status" value="1"/>
</dbReference>
<dbReference type="InterPro" id="IPR042242">
    <property type="entry name" value="RecO_C"/>
</dbReference>
<dbReference type="InterPro" id="IPR037278">
    <property type="entry name" value="ARFGAP/RecO"/>
</dbReference>
<evidence type="ECO:0000256" key="3">
    <source>
        <dbReference type="ARBA" id="ARBA00022763"/>
    </source>
</evidence>
<dbReference type="Gene3D" id="1.20.1440.120">
    <property type="entry name" value="Recombination protein O, C-terminal domain"/>
    <property type="match status" value="1"/>
</dbReference>
<keyword evidence="4 7" id="KW-0233">DNA recombination</keyword>
<keyword evidence="10" id="KW-1185">Reference proteome</keyword>
<evidence type="ECO:0000256" key="7">
    <source>
        <dbReference type="HAMAP-Rule" id="MF_00201"/>
    </source>
</evidence>
<dbReference type="Proteomes" id="UP000317332">
    <property type="component" value="Unassembled WGS sequence"/>
</dbReference>
<comment type="similarity">
    <text evidence="1 7">Belongs to the RecO family.</text>
</comment>
<name>A0A506PNG7_9FLAO</name>
<evidence type="ECO:0000256" key="4">
    <source>
        <dbReference type="ARBA" id="ARBA00023172"/>
    </source>
</evidence>
<dbReference type="GO" id="GO:0006302">
    <property type="term" value="P:double-strand break repair"/>
    <property type="evidence" value="ECO:0007669"/>
    <property type="project" value="TreeGrafter"/>
</dbReference>
<dbReference type="PANTHER" id="PTHR33991:SF1">
    <property type="entry name" value="DNA REPAIR PROTEIN RECO"/>
    <property type="match status" value="1"/>
</dbReference>
<organism evidence="9 10">
    <name type="scientific">Paucihalobacter ruber</name>
    <dbReference type="NCBI Taxonomy" id="2567861"/>
    <lineage>
        <taxon>Bacteria</taxon>
        <taxon>Pseudomonadati</taxon>
        <taxon>Bacteroidota</taxon>
        <taxon>Flavobacteriia</taxon>
        <taxon>Flavobacteriales</taxon>
        <taxon>Flavobacteriaceae</taxon>
        <taxon>Paucihalobacter</taxon>
    </lineage>
</organism>
<dbReference type="InterPro" id="IPR012340">
    <property type="entry name" value="NA-bd_OB-fold"/>
</dbReference>
<evidence type="ECO:0000256" key="6">
    <source>
        <dbReference type="ARBA" id="ARBA00033409"/>
    </source>
</evidence>
<keyword evidence="5 7" id="KW-0234">DNA repair</keyword>
<evidence type="ECO:0000313" key="9">
    <source>
        <dbReference type="EMBL" id="TPV34747.1"/>
    </source>
</evidence>
<protein>
    <recommendedName>
        <fullName evidence="2 7">DNA repair protein RecO</fullName>
    </recommendedName>
    <alternativeName>
        <fullName evidence="6 7">Recombination protein O</fullName>
    </alternativeName>
</protein>
<dbReference type="Gene3D" id="6.20.220.20">
    <property type="entry name" value="Recombination protein O, zinc-binding domain"/>
    <property type="match status" value="1"/>
</dbReference>
<dbReference type="SUPFAM" id="SSF50249">
    <property type="entry name" value="Nucleic acid-binding proteins"/>
    <property type="match status" value="1"/>
</dbReference>
<accession>A0A506PNG7</accession>
<evidence type="ECO:0000259" key="8">
    <source>
        <dbReference type="Pfam" id="PF11967"/>
    </source>
</evidence>